<evidence type="ECO:0000256" key="2">
    <source>
        <dbReference type="ARBA" id="ARBA00022448"/>
    </source>
</evidence>
<dbReference type="InterPro" id="IPR050492">
    <property type="entry name" value="Bact_metal-bind_prot9"/>
</dbReference>
<proteinExistence type="inferred from homology"/>
<dbReference type="Pfam" id="PF01297">
    <property type="entry name" value="ZnuA"/>
    <property type="match status" value="1"/>
</dbReference>
<keyword evidence="3" id="KW-0479">Metal-binding</keyword>
<dbReference type="PANTHER" id="PTHR42953:SF1">
    <property type="entry name" value="METAL-BINDING PROTEIN HI_0362-RELATED"/>
    <property type="match status" value="1"/>
</dbReference>
<reference evidence="7" key="1">
    <citation type="submission" date="2023-07" db="EMBL/GenBank/DDBJ databases">
        <title>Conexibacter stalactiti sp. nov., isolated from stalactites in a lava cave and emended description of the genus Conexibacter.</title>
        <authorList>
            <person name="Lee S.D."/>
        </authorList>
    </citation>
    <scope>NUCLEOTIDE SEQUENCE [LARGE SCALE GENOMIC DNA]</scope>
    <source>
        <strain evidence="7">KCTC 39840</strain>
    </source>
</reference>
<evidence type="ECO:0000256" key="4">
    <source>
        <dbReference type="ARBA" id="ARBA00022729"/>
    </source>
</evidence>
<dbReference type="SUPFAM" id="SSF53807">
    <property type="entry name" value="Helical backbone' metal receptor"/>
    <property type="match status" value="1"/>
</dbReference>
<keyword evidence="4" id="KW-0732">Signal</keyword>
<dbReference type="EMBL" id="JAWSTH010000127">
    <property type="protein sequence ID" value="MDW5598225.1"/>
    <property type="molecule type" value="Genomic_DNA"/>
</dbReference>
<name>A0ABU4HY24_9ACTN</name>
<sequence length="307" mass="32627">MLAGTLAAALGGCAGGGAGVAAGATVPADRKVAVTTTTNFITDTVRQIGGDRVEVTGLMGAGVDPHLYKASARDVKDLRDADVIFYGGLHLEGKMGELLEQLDERQTTQAVFAGIPEADLREPPDGSDGHDPHVWFDVGNWQHVARTIARTLERKDPAHAAEYRERLAAYEQELAATDAYVARRIAEIPRSRRVLITSHDAFAYFGAAYDIDVHAIQGISTVAEATTADVERVAEVIAERDVRAVFVESSVPRQTIDAVLAAARERGADATVGGELFTDAAGDDGTEEGTYIGMVRANADKIAEALR</sequence>
<evidence type="ECO:0000256" key="3">
    <source>
        <dbReference type="ARBA" id="ARBA00022723"/>
    </source>
</evidence>
<dbReference type="InterPro" id="IPR006129">
    <property type="entry name" value="AdhesinB"/>
</dbReference>
<reference evidence="6 7" key="2">
    <citation type="submission" date="2023-10" db="EMBL/GenBank/DDBJ databases">
        <authorList>
            <person name="Han X.F."/>
        </authorList>
    </citation>
    <scope>NUCLEOTIDE SEQUENCE [LARGE SCALE GENOMIC DNA]</scope>
    <source>
        <strain evidence="6 7">KCTC 39840</strain>
    </source>
</reference>
<gene>
    <name evidence="6" type="ORF">R7226_27960</name>
</gene>
<protein>
    <submittedName>
        <fullName evidence="6">Zinc ABC transporter substrate-binding protein</fullName>
    </submittedName>
</protein>
<evidence type="ECO:0000313" key="6">
    <source>
        <dbReference type="EMBL" id="MDW5598225.1"/>
    </source>
</evidence>
<accession>A0ABU4HY24</accession>
<comment type="subcellular location">
    <subcellularLocation>
        <location evidence="1">Cell envelope</location>
    </subcellularLocation>
</comment>
<dbReference type="Gene3D" id="3.40.50.1980">
    <property type="entry name" value="Nitrogenase molybdenum iron protein domain"/>
    <property type="match status" value="2"/>
</dbReference>
<dbReference type="Proteomes" id="UP001284601">
    <property type="component" value="Unassembled WGS sequence"/>
</dbReference>
<dbReference type="PRINTS" id="PR00691">
    <property type="entry name" value="ADHESINB"/>
</dbReference>
<dbReference type="PANTHER" id="PTHR42953">
    <property type="entry name" value="HIGH-AFFINITY ZINC UPTAKE SYSTEM PROTEIN ZNUA-RELATED"/>
    <property type="match status" value="1"/>
</dbReference>
<keyword evidence="7" id="KW-1185">Reference proteome</keyword>
<evidence type="ECO:0000256" key="5">
    <source>
        <dbReference type="RuleBase" id="RU003512"/>
    </source>
</evidence>
<evidence type="ECO:0000313" key="7">
    <source>
        <dbReference type="Proteomes" id="UP001284601"/>
    </source>
</evidence>
<dbReference type="InterPro" id="IPR006127">
    <property type="entry name" value="ZnuA-like"/>
</dbReference>
<dbReference type="InterPro" id="IPR006128">
    <property type="entry name" value="Lipoprotein_PsaA-like"/>
</dbReference>
<keyword evidence="2 5" id="KW-0813">Transport</keyword>
<comment type="similarity">
    <text evidence="5">Belongs to the bacterial solute-binding protein 9 family.</text>
</comment>
<dbReference type="RefSeq" id="WP_318600725.1">
    <property type="nucleotide sequence ID" value="NZ_JAWSTH010000127.1"/>
</dbReference>
<organism evidence="6 7">
    <name type="scientific">Conexibacter stalactiti</name>
    <dbReference type="NCBI Taxonomy" id="1940611"/>
    <lineage>
        <taxon>Bacteria</taxon>
        <taxon>Bacillati</taxon>
        <taxon>Actinomycetota</taxon>
        <taxon>Thermoleophilia</taxon>
        <taxon>Solirubrobacterales</taxon>
        <taxon>Conexibacteraceae</taxon>
        <taxon>Conexibacter</taxon>
    </lineage>
</organism>
<evidence type="ECO:0000256" key="1">
    <source>
        <dbReference type="ARBA" id="ARBA00004196"/>
    </source>
</evidence>
<comment type="caution">
    <text evidence="6">The sequence shown here is derived from an EMBL/GenBank/DDBJ whole genome shotgun (WGS) entry which is preliminary data.</text>
</comment>
<dbReference type="PRINTS" id="PR00690">
    <property type="entry name" value="ADHESNFAMILY"/>
</dbReference>